<dbReference type="Gene3D" id="3.30.559.10">
    <property type="entry name" value="Chloramphenicol acetyltransferase-like domain"/>
    <property type="match status" value="2"/>
</dbReference>
<keyword evidence="3" id="KW-1185">Reference proteome</keyword>
<dbReference type="GO" id="GO:0016747">
    <property type="term" value="F:acyltransferase activity, transferring groups other than amino-acyl groups"/>
    <property type="evidence" value="ECO:0007669"/>
    <property type="project" value="TreeGrafter"/>
</dbReference>
<organism evidence="2 3">
    <name type="scientific">Kalanchoe fedtschenkoi</name>
    <name type="common">Lavender scallops</name>
    <name type="synonym">South American air plant</name>
    <dbReference type="NCBI Taxonomy" id="63787"/>
    <lineage>
        <taxon>Eukaryota</taxon>
        <taxon>Viridiplantae</taxon>
        <taxon>Streptophyta</taxon>
        <taxon>Embryophyta</taxon>
        <taxon>Tracheophyta</taxon>
        <taxon>Spermatophyta</taxon>
        <taxon>Magnoliopsida</taxon>
        <taxon>eudicotyledons</taxon>
        <taxon>Gunneridae</taxon>
        <taxon>Pentapetalae</taxon>
        <taxon>Saxifragales</taxon>
        <taxon>Crassulaceae</taxon>
        <taxon>Kalanchoe</taxon>
    </lineage>
</organism>
<dbReference type="PANTHER" id="PTHR31642:SF324">
    <property type="entry name" value="SPERMIDINE HYDROXYCINNAMOYL TRANSFERASE"/>
    <property type="match status" value="1"/>
</dbReference>
<name>A0A7N0THF8_KALFE</name>
<dbReference type="AlphaFoldDB" id="A0A7N0THF8"/>
<evidence type="ECO:0000256" key="1">
    <source>
        <dbReference type="ARBA" id="ARBA00009861"/>
    </source>
</evidence>
<sequence length="455" mass="49992">MSKMATTIKKVHIVKPAGVTPSGKMYLSESDQASPVTHAPTIYIYRRPASNHPFETLVQTLITSLSQTLVDFYPLTGRLRYIPDAGGRLELECSAEGATLIEAESDMQIDDDLGDFSPSPVIRSLIPSVDYTTKPIEETPVMLAQVTRFGCGGITLGLALSHSIVDGQSAVLFINEWCKRARGVVDPVLPFLDRTILKPRDGDAVDEENGCVHAEYSPPPLLVGRSDDQEERRKETAVAKLKLSAEQISELKSKANLENDGGRPYTRYEALAAHLWRCSIKARRHSTFQPTRLRLPVNISNRLKPPLPPAFFGNMLVRAAVDITSGELLNSPLGRISSLIREKVSRVDDNYVRGSLACFARHPDASWFRVSHSLGCTAGGFLGNPNVNITSWLGLPLYGADFGWGPEDYMGPGAVGFDGLFFVLPSHDEDGSVLILTRLQVECVAEFNKCFYDDI</sequence>
<protein>
    <submittedName>
        <fullName evidence="2">Uncharacterized protein</fullName>
    </submittedName>
</protein>
<comment type="similarity">
    <text evidence="1">Belongs to the plant acyltransferase family.</text>
</comment>
<dbReference type="Proteomes" id="UP000594263">
    <property type="component" value="Unplaced"/>
</dbReference>
<proteinExistence type="inferred from homology"/>
<dbReference type="EnsemblPlants" id="Kaladp0037s0029.1.v1.1">
    <property type="protein sequence ID" value="Kaladp0037s0029.1.v1.1"/>
    <property type="gene ID" value="Kaladp0037s0029.v1.1"/>
</dbReference>
<accession>A0A7N0THF8</accession>
<dbReference type="OMA" id="YHAKHNH"/>
<dbReference type="Gramene" id="Kaladp0037s0029.1.v1.1">
    <property type="protein sequence ID" value="Kaladp0037s0029.1.v1.1"/>
    <property type="gene ID" value="Kaladp0037s0029.v1.1"/>
</dbReference>
<evidence type="ECO:0000313" key="2">
    <source>
        <dbReference type="EnsemblPlants" id="Kaladp0037s0029.1.v1.1"/>
    </source>
</evidence>
<reference evidence="2" key="1">
    <citation type="submission" date="2021-01" db="UniProtKB">
        <authorList>
            <consortium name="EnsemblPlants"/>
        </authorList>
    </citation>
    <scope>IDENTIFICATION</scope>
</reference>
<dbReference type="Pfam" id="PF02458">
    <property type="entry name" value="Transferase"/>
    <property type="match status" value="1"/>
</dbReference>
<dbReference type="PANTHER" id="PTHR31642">
    <property type="entry name" value="TRICHOTHECENE 3-O-ACETYLTRANSFERASE"/>
    <property type="match status" value="1"/>
</dbReference>
<evidence type="ECO:0000313" key="3">
    <source>
        <dbReference type="Proteomes" id="UP000594263"/>
    </source>
</evidence>
<dbReference type="InterPro" id="IPR023213">
    <property type="entry name" value="CAT-like_dom_sf"/>
</dbReference>
<dbReference type="InterPro" id="IPR050317">
    <property type="entry name" value="Plant_Fungal_Acyltransferase"/>
</dbReference>